<feature type="compositionally biased region" description="Polar residues" evidence="2">
    <location>
        <begin position="11"/>
        <end position="24"/>
    </location>
</feature>
<evidence type="ECO:0000313" key="4">
    <source>
        <dbReference type="Proteomes" id="UP000674318"/>
    </source>
</evidence>
<feature type="compositionally biased region" description="Polar residues" evidence="2">
    <location>
        <begin position="2301"/>
        <end position="2316"/>
    </location>
</feature>
<feature type="region of interest" description="Disordered" evidence="2">
    <location>
        <begin position="4932"/>
        <end position="4951"/>
    </location>
</feature>
<proteinExistence type="predicted"/>
<dbReference type="OrthoDB" id="2104158at2759"/>
<feature type="region of interest" description="Disordered" evidence="2">
    <location>
        <begin position="250"/>
        <end position="343"/>
    </location>
</feature>
<feature type="compositionally biased region" description="Low complexity" evidence="2">
    <location>
        <begin position="4212"/>
        <end position="4223"/>
    </location>
</feature>
<feature type="region of interest" description="Disordered" evidence="2">
    <location>
        <begin position="409"/>
        <end position="430"/>
    </location>
</feature>
<dbReference type="EMBL" id="JAFJZO010000009">
    <property type="protein sequence ID" value="KAG5510653.1"/>
    <property type="molecule type" value="Genomic_DNA"/>
</dbReference>
<keyword evidence="4" id="KW-1185">Reference proteome</keyword>
<feature type="compositionally biased region" description="Polar residues" evidence="2">
    <location>
        <begin position="955"/>
        <end position="972"/>
    </location>
</feature>
<evidence type="ECO:0000313" key="3">
    <source>
        <dbReference type="EMBL" id="KAG5510653.1"/>
    </source>
</evidence>
<feature type="region of interest" description="Disordered" evidence="2">
    <location>
        <begin position="1"/>
        <end position="31"/>
    </location>
</feature>
<feature type="compositionally biased region" description="Low complexity" evidence="2">
    <location>
        <begin position="4627"/>
        <end position="4638"/>
    </location>
</feature>
<feature type="region of interest" description="Disordered" evidence="2">
    <location>
        <begin position="1642"/>
        <end position="1673"/>
    </location>
</feature>
<sequence>MSELHHLDAHSSASAPLTTANASTSGGGGGSGDKTCFPLATVEYLPWRLHEYSLLQSCCTHFQEIPSSASAAVGVAQRALYQVLQLMELEYLDPVPPPAPSVYLLETAVQQCVGNLLVAMWRVAVAQDGSSSATQPSSPADASTRATTHDSAGERRSSAIGATATASSAMTSITALVQQTVALLLSLPWSTSSSLKRVAPQRGHASSTPTARMTGACLLSIFWTCAAQVQQQCALLAGKWEAAEALRSAATSDVQYDDGNAVDDNAGEGARGNSPRSLLISGSRQAGAGPSPEKSSRKGKAGNPSGGAAGSGKYKVGKAAEGAAQQAEEPPETGAPSPALPRSVAHSHPSVVVVAARFPHMALGLLLQLITSIESAGAAPRCAGSLDGTNSGGATECIDRLSSEVQQTRAKSAAGLGAKDSGDRKPLKNAGSQASLFSSLSEVAPVMSAGSGASAPFTGVQMHMLHAMYRGCVEALEVLLHGAAVAATGLAPAGSEALVSSSSSTSYGVGTQLGILTHATVLRDVESTLHIDDRVDVLATHAAGDVGGVADFMCASSVEAFSVREPHLESQPPLEVSTAPITSRSTSALLLPRCFLYNAADMRCLYRHLTWETLFLPSTLMPPGTAAVLAARGAFDDIENAAPSSVTAFRTLAMASSQPAITVQVGVALESWWRKQQQQQGIAGAKLAATTAVGGGATAQLSPRWLPAPVTRLVAMEACTQCIELLRVLVLTVMLQSRQHRLAKGESALTVTLLALAAVDNALSGADAPAAFTNPSLPLPNLTEEHAEYMRLLALSQVGLRLSQLQRRCTGGGRRVREVPLREFTENADRSRIEGATAPLSNTSDGAGGDTLLLPSSTTPQSLRLYRAPAALLDKVTTALYAPPSPLPSSCSSAASTGEAVGSADVMETAAGGLRTPMGITLSVLKPVVAEVASFLLRCSGELRNQWQRHRAQRQVRNATPTEDGATQTARNAATEPAPLSIAEREADEEATYTAVMLCVLTSVWRSGASGGGVDMQLTDNRCVASLVRSAESGFLELIPTLTPSSAASAAVSGTSIPPAQLTRLIKHGVTARRLADRVRGHLQLRVESLLARADAPATAFRKSVAHGTDDAHTQVHSAPKSEIKDADAPCKVVPSNYSQLTAVRDALTELTSLWVTVRWQVARLQAHQSAYTSQNMDLKTLHGRHEKQEVYGRTTAKELRILRHLEWATPVLPVSAKDEELRLHHWVAEQRQQLSAQSQSHNAAAMSASYLLLDALVCTALVPLNTANPSAQQRLLDEAIRSMRQAEETGAAKKQLRRNPSPQVSFSNTRAPTAAAAEALVLYTPLLLWCYISEAANVYGTREQADQVRAVLDAQVLLERPGHTNSSHSGDVMTVVTTAFIQRLMLQPRWSVLQAISTTTRLAYCRALSSMAAVSTSKDTFGSDALGCLQGVYRLVLALQIQRMSDLSEAHGCGIEDTGRGASDSLMERPQTTSSVSATIAFMSLPLAVDTAQQLVSAILNYFTCSNGNTEGRPTPNTAAAPLLLPPLVALCEVLLALTPSSPQWADAAVQLLAVRVLTIFKEQLTYVMSSTMTTVGATACPPPMADVLLRLLWVTLVHVWNNVLRNPNARQHRFRLAAAQEALWARRVFDGHQRLMQEQRQKALAAEATADAEAGPKGAGAGKSGRHARVHRGSTLHAAPNAQGGDGLTLEAPLPPFEYPGLAYLALEDAFDDRTRVHGGCGAKGGDAADGGASTGITSSFSTPVAGATDALNRRSAFEWSTVVLHNSLPAELVELFENVVLHVPALWPLIFSATTDGSTIPDTDTSATEGGVGCTAHEAVSSMTSAPQQRRGKGDVEEAVQQQPLVDSPADFMRCACQHATRLLRSQTTASILDIASPSASTSKHSSLLRLQGLPAVYSDVIVALRQYSVTLRRFVGSSGGATAASFGSGGSRGVGSSRGHIGGAAGGGGTTSLILLDVLGKYKDDPAYAKLAVHVVQEMLAMCSDAEDSVSHGSGGGGAASSNPTNANAAAAAAAAAARKRHLMSNAASVEVGCIPITARSTSVAAAAMIIADVRLIMQAVREQVDQNRRSMHAYLSAVDAETQAWLTRGGYSVGHSAPRETAVTGTADEAPPVAASGAKKEGGKAAAGAKKKTANRGATRKRKAGKSDGPGGGKESDDEDDDEHAGSLTPSYTAVTRLWSLTEQQGLMQLTCAIARWRRRRAAQTLRHRYTQYNMPFMAQLHLCEATLLHMGAVAQHTAVTHERHMREVLCLVSGRGRGNDDARAGVTADRKLSGGGQVVSSASVATTQGRASLERQPNSASDSTTEVLEEPSQTTVKLLQHCTRAALLFQYLWLPARVSTAVQLAVHHLRELRVMVPHKKGISGSSLAAITAMVRQLVASPLFCIAAVQHGYWDARRDVHAGMLQPTVMKVGADVSWHRRFQYHRSVPSLLSLATLLGQHEELQSVHEARLRAQRQRSHEQLQLRLCVEAEAATRMEAERDELNAKVHILHQAQELLPELKQSVAIKTTLLAAAELLRFSATGCGDSRSRAGSVQRRMNALQSVSVPSREAVLAAAVAAAATMQYFTFEGVPRGSDAAATSGPPAATTVIGSQMESSRRAEGGHGIGSDGSADAERRASIDAANYGRGMREATLIEQIICLAGVFASLPLVRLEAAYRVAQDLTAGRYAGELLPLILQAEKNSHSQPSPETQEAYNQAMRHVPEGLQLLSAARAACAELSASEGRTLHTHPKQHHEQLQSFPTSVVNPPSKAMLTRGPNTHEASASWRAMVKQYERVAKSLRTAGLLQPLGECLYEKGNLYYAASRLTDAAKCWTDALDCFLGTPHALEDWHRHRTAPPAPPSSGPRSLEQLLWIAAALSALANHAFPTDSPRATAASLLCALLVHQHWRLPGVVSPTAAKKDEGHTLVAGVQLPPLPPAQYSLLDVHHVSALLSAAPRPTAVSVRQQRLPTGIPGALTDVTRDLISTAQRLLMRPLYACYSGESAVLAAFSDFIATVVLQSVELTVEARLVRAAAAARLGSFSVAMRHIYRVCIGAGLPQPMSGGLLGAEETLPGFYSLGCAAALPVGATTAAIAATLPPASPSPSSSATAPSTFYKDEESPASVHNTAAVRAFLAACLPGIPLDSVVKHNSNPGNREGDVPPRLGLATGVLASAALEERYGACLTRRLQLAIAELLVCLGTYDPAFLHTAGSSVTAAAAAVAALSSPLMMMTTTATVNPSVPGAFASSASSSVSSRSLSPLPTASLRTGGGNGGRASPLLLSPPIAAAAAAVRGDRPANACTEACCYASALLQSLINPDVCCALTGQPPAPSSVVEGSLSAVRPHGASGAATASSAHAPKSRAAAAASAQGAAVAVVSLPDEAQRASHTDDGSGSGFASGSPCAAWLGTIGAIRQHALLLTAELLIAQGDYTAGVRWLTASIAEHSEAQPSSSYLVSSSLHATPPITHAASHSRIPKQSGSPVESPSPTPTAPPHSLKGLGFQGSDQALARFVFDYDHWVRVWLLICRCYSHLRQYPQLEGAAGSQGLSLCTAFGVEGVGKSDDSSTYKDASYWTTFQLYRLYALTQLGRMREASDVVAALELSHCAAASTLPAAAVIADCPMMGLSEDRCVTLTALRWWRKHQGVPFESNMSLDNLMHLTRLATAEHGVLPWRPLTCVASPSLSSAALLEWSASQHQRHYVLVSPCAYSILPSLVLSRCAGAAKLWRLHDAMNHYALEQQAHQPVWTTLTTPASMCGRTEASSSEEHGICRTSKHRFTTPILKTPSNNTNHDPTCTSLASGVSASVTSDAAASLMQALEAVSPQYDTAAHSSCWLESQLWVAQLKVREVCTHLLATARAGGDVCRVDVGSSDVPGDTNDLASVAPQTGSSPLLSSREDTLRAFPLPVRDVCGDLLRVLHCCVELPVQRHAYVRAILLDLTRVVSTYARVLRACEHNTLSKQGGAQPLSATTVSGTGLVSQLDAIAAACTLLAGLVSDMERRVRTGADSLRGYATDARVAAAALTLSETNGGGQGQPPWPEFLLAALQRTQDTVGRLTPTMHNSNADSSGTAASADVLSHPFYSNMSTQQQQQLLSPPGTGGAPLVTNVGSESDRGANGGRTHKNVPKGSSASTAPGALSALGGSKVAQLNVPTMALTYAMLCDEAASAHALTPVTDALEHDVARQLLTRHLQRLSTPANCTYLCYRDDERQTLLESIGAVLSQQQVPQPQPSRRGGSGGHSRRAGPASSASSANAAAGAGGGGSAALGVRLTEADVWKALAPPLLLTAVPTALFSVFGPDVLGAPLYNSVAAAALCIATGAGAAGGAPTITSRDASNRITSSRVRTTTTTVRGSGHESRWQLYLCVSPLQDAEAATAPPALLTSVVASSPENCVLLPPSSVLNAAAASGESGATGTGLASSSSVSATSSSSRVRGASRQSAIGANTSTAGSHAGRAGGQVSLLTGSAVGGSNRGAGGAWWPPILPNAANTTREVLVPSTNWAYLDFIQHHQRQQLHRQRKVSPQDTDSAAKGPPPPSLAATFSHVARAARKLARKGSFNSPATALAAPGGSGGSSVASHKNDGLAPPCEPAPLRWSCVSFEVSGSTLRTLRRHLRAVRACMRRLEMEEGPGTRAGEATCRCKSSGSSESSGKRTEDMANGAAAVPAGGGGATAATAVEVQGTKKRDDHAATATPLAVGANSADSDSASDHAAVARHALATAVAQAQAALRSRGLTGGGGGSTGMGGVASGVGAGSQSIQQGAAADGSARAGTNGGYPGGSSSPGAASAASSISATSPSASSGRKAANKTNGAGRSLSHGNGIAGAGGADGLHAGAHVIRDDLADAARSRQAVERRRRLHQLEEELDEAKSNLLMELLETIVSAAYESSLYSNSEGAILDEARIEADVQRLLPRCVLSSDVIGFLEEWIGGHAVFNVHGRATDHGAGRSDDDDDDGCSGRSGTTSLRFYNPGLHEWMRRISRYIVEQQQQQ</sequence>
<feature type="compositionally biased region" description="Low complexity" evidence="2">
    <location>
        <begin position="4401"/>
        <end position="4430"/>
    </location>
</feature>
<feature type="region of interest" description="Disordered" evidence="2">
    <location>
        <begin position="2107"/>
        <end position="2174"/>
    </location>
</feature>
<feature type="region of interest" description="Disordered" evidence="2">
    <location>
        <begin position="4549"/>
        <end position="4573"/>
    </location>
</feature>
<name>A0A836LJG0_9TRYP</name>
<feature type="region of interest" description="Disordered" evidence="2">
    <location>
        <begin position="3455"/>
        <end position="3485"/>
    </location>
</feature>
<feature type="compositionally biased region" description="Polar residues" evidence="2">
    <location>
        <begin position="1299"/>
        <end position="1310"/>
    </location>
</feature>
<feature type="region of interest" description="Disordered" evidence="2">
    <location>
        <begin position="1287"/>
        <end position="1310"/>
    </location>
</feature>
<feature type="compositionally biased region" description="Polar residues" evidence="2">
    <location>
        <begin position="274"/>
        <end position="284"/>
    </location>
</feature>
<comment type="caution">
    <text evidence="3">The sequence shown here is derived from an EMBL/GenBank/DDBJ whole genome shotgun (WGS) entry which is preliminary data.</text>
</comment>
<reference evidence="3 4" key="1">
    <citation type="submission" date="2021-02" db="EMBL/GenBank/DDBJ databases">
        <title>Porcisia hertigi Genome sequencing and assembly.</title>
        <authorList>
            <person name="Almutairi H."/>
            <person name="Gatherer D."/>
        </authorList>
    </citation>
    <scope>NUCLEOTIDE SEQUENCE [LARGE SCALE GENOMIC DNA]</scope>
    <source>
        <strain evidence="3 4">C119</strain>
    </source>
</reference>
<gene>
    <name evidence="3" type="ORF">JKF63_06951</name>
</gene>
<dbReference type="GeneID" id="94292975"/>
<feature type="compositionally biased region" description="Low complexity" evidence="2">
    <location>
        <begin position="319"/>
        <end position="343"/>
    </location>
</feature>
<feature type="region of interest" description="Disordered" evidence="2">
    <location>
        <begin position="2582"/>
        <end position="2620"/>
    </location>
</feature>
<feature type="compositionally biased region" description="Polar residues" evidence="2">
    <location>
        <begin position="130"/>
        <end position="146"/>
    </location>
</feature>
<keyword evidence="1" id="KW-0175">Coiled coil</keyword>
<dbReference type="GO" id="GO:0060271">
    <property type="term" value="P:cilium assembly"/>
    <property type="evidence" value="ECO:0007669"/>
    <property type="project" value="TreeGrafter"/>
</dbReference>
<feature type="region of interest" description="Disordered" evidence="2">
    <location>
        <begin position="4077"/>
        <end position="4122"/>
    </location>
</feature>
<feature type="compositionally biased region" description="Low complexity" evidence="2">
    <location>
        <begin position="4768"/>
        <end position="4791"/>
    </location>
</feature>
<feature type="compositionally biased region" description="Low complexity" evidence="2">
    <location>
        <begin position="4077"/>
        <end position="4086"/>
    </location>
</feature>
<feature type="compositionally biased region" description="Low complexity" evidence="2">
    <location>
        <begin position="4549"/>
        <end position="4567"/>
    </location>
</feature>
<dbReference type="PANTHER" id="PTHR33487">
    <property type="entry name" value="CILIA- AND FLAGELLA-ASSOCIATED PROTEIN 54"/>
    <property type="match status" value="1"/>
</dbReference>
<feature type="compositionally biased region" description="Low complexity" evidence="2">
    <location>
        <begin position="2582"/>
        <end position="2593"/>
    </location>
</feature>
<feature type="compositionally biased region" description="Low complexity" evidence="2">
    <location>
        <begin position="2284"/>
        <end position="2295"/>
    </location>
</feature>
<feature type="region of interest" description="Disordered" evidence="2">
    <location>
        <begin position="130"/>
        <end position="160"/>
    </location>
</feature>
<feature type="region of interest" description="Disordered" evidence="2">
    <location>
        <begin position="1104"/>
        <end position="1127"/>
    </location>
</feature>
<feature type="coiled-coil region" evidence="1">
    <location>
        <begin position="4840"/>
        <end position="4867"/>
    </location>
</feature>
<feature type="compositionally biased region" description="Basic and acidic residues" evidence="2">
    <location>
        <begin position="1108"/>
        <end position="1127"/>
    </location>
</feature>
<feature type="compositionally biased region" description="Basic residues" evidence="2">
    <location>
        <begin position="2134"/>
        <end position="2149"/>
    </location>
</feature>
<feature type="region of interest" description="Disordered" evidence="2">
    <location>
        <begin position="2279"/>
        <end position="2316"/>
    </location>
</feature>
<organism evidence="3 4">
    <name type="scientific">Porcisia hertigi</name>
    <dbReference type="NCBI Taxonomy" id="2761500"/>
    <lineage>
        <taxon>Eukaryota</taxon>
        <taxon>Discoba</taxon>
        <taxon>Euglenozoa</taxon>
        <taxon>Kinetoplastea</taxon>
        <taxon>Metakinetoplastina</taxon>
        <taxon>Trypanosomatida</taxon>
        <taxon>Trypanosomatidae</taxon>
        <taxon>Leishmaniinae</taxon>
        <taxon>Porcisia</taxon>
    </lineage>
</organism>
<feature type="region of interest" description="Disordered" evidence="2">
    <location>
        <begin position="4503"/>
        <end position="4527"/>
    </location>
</feature>
<feature type="region of interest" description="Disordered" evidence="2">
    <location>
        <begin position="950"/>
        <end position="977"/>
    </location>
</feature>
<feature type="region of interest" description="Disordered" evidence="2">
    <location>
        <begin position="827"/>
        <end position="854"/>
    </location>
</feature>
<dbReference type="Proteomes" id="UP000674318">
    <property type="component" value="Unassembled WGS sequence"/>
</dbReference>
<feature type="compositionally biased region" description="Basic and acidic residues" evidence="2">
    <location>
        <begin position="147"/>
        <end position="157"/>
    </location>
</feature>
<feature type="compositionally biased region" description="Low complexity" evidence="2">
    <location>
        <begin position="4743"/>
        <end position="4760"/>
    </location>
</feature>
<feature type="compositionally biased region" description="Low complexity" evidence="2">
    <location>
        <begin position="3240"/>
        <end position="3250"/>
    </location>
</feature>
<feature type="region of interest" description="Disordered" evidence="2">
    <location>
        <begin position="4618"/>
        <end position="4659"/>
    </location>
</feature>
<protein>
    <submittedName>
        <fullName evidence="3">Uncharacterized protein</fullName>
    </submittedName>
</protein>
<feature type="compositionally biased region" description="Low complexity" evidence="2">
    <location>
        <begin position="1645"/>
        <end position="1658"/>
    </location>
</feature>
<dbReference type="RefSeq" id="XP_067759257.1">
    <property type="nucleotide sequence ID" value="XM_067902898.1"/>
</dbReference>
<feature type="region of interest" description="Disordered" evidence="2">
    <location>
        <begin position="4401"/>
        <end position="4444"/>
    </location>
</feature>
<dbReference type="KEGG" id="phet:94292975"/>
<feature type="compositionally biased region" description="Low complexity" evidence="2">
    <location>
        <begin position="4233"/>
        <end position="4245"/>
    </location>
</feature>
<evidence type="ECO:0000256" key="1">
    <source>
        <dbReference type="SAM" id="Coils"/>
    </source>
</evidence>
<feature type="region of interest" description="Disordered" evidence="2">
    <location>
        <begin position="4209"/>
        <end position="4245"/>
    </location>
</feature>
<feature type="region of interest" description="Disordered" evidence="2">
    <location>
        <begin position="3240"/>
        <end position="3261"/>
    </location>
</feature>
<feature type="region of interest" description="Disordered" evidence="2">
    <location>
        <begin position="4736"/>
        <end position="4807"/>
    </location>
</feature>
<evidence type="ECO:0000256" key="2">
    <source>
        <dbReference type="SAM" id="MobiDB-lite"/>
    </source>
</evidence>
<dbReference type="PANTHER" id="PTHR33487:SF1">
    <property type="entry name" value="CILIA- AND FLAGELLA-ASSOCIATED PROTEIN 54"/>
    <property type="match status" value="1"/>
</dbReference>
<accession>A0A836LJG0</accession>